<feature type="domain" description="MucBP" evidence="4">
    <location>
        <begin position="387"/>
        <end position="449"/>
    </location>
</feature>
<feature type="compositionally biased region" description="Basic and acidic residues" evidence="2">
    <location>
        <begin position="57"/>
        <end position="70"/>
    </location>
</feature>
<evidence type="ECO:0000313" key="7">
    <source>
        <dbReference type="Proteomes" id="UP001147148"/>
    </source>
</evidence>
<protein>
    <submittedName>
        <fullName evidence="6">BspA family leucine-rich repeat surface protein</fullName>
    </submittedName>
</protein>
<reference evidence="6" key="1">
    <citation type="submission" date="2022-10" db="EMBL/GenBank/DDBJ databases">
        <title>Vagococcus sp. isolated from poultry meat.</title>
        <authorList>
            <person name="Johansson P."/>
            <person name="Bjorkroth J."/>
        </authorList>
    </citation>
    <scope>NUCLEOTIDE SEQUENCE</scope>
    <source>
        <strain evidence="6">PNs007</strain>
    </source>
</reference>
<dbReference type="Pfam" id="PF03382">
    <property type="entry name" value="DUF285"/>
    <property type="match status" value="3"/>
</dbReference>
<evidence type="ECO:0000313" key="6">
    <source>
        <dbReference type="EMBL" id="MDF0480775.1"/>
    </source>
</evidence>
<feature type="domain" description="MucBP" evidence="4">
    <location>
        <begin position="774"/>
        <end position="836"/>
    </location>
</feature>
<dbReference type="InterPro" id="IPR013783">
    <property type="entry name" value="Ig-like_fold"/>
</dbReference>
<evidence type="ECO:0000259" key="4">
    <source>
        <dbReference type="Pfam" id="PF06458"/>
    </source>
</evidence>
<organism evidence="6 7">
    <name type="scientific">Vagococcus proximus</name>
    <dbReference type="NCBI Taxonomy" id="2991417"/>
    <lineage>
        <taxon>Bacteria</taxon>
        <taxon>Bacillati</taxon>
        <taxon>Bacillota</taxon>
        <taxon>Bacilli</taxon>
        <taxon>Lactobacillales</taxon>
        <taxon>Enterococcaceae</taxon>
        <taxon>Vagococcus</taxon>
    </lineage>
</organism>
<dbReference type="Pfam" id="PF06458">
    <property type="entry name" value="MucBP"/>
    <property type="match status" value="2"/>
</dbReference>
<dbReference type="SUPFAM" id="SSF52058">
    <property type="entry name" value="L domain-like"/>
    <property type="match status" value="2"/>
</dbReference>
<feature type="domain" description="Ig-like" evidence="5">
    <location>
        <begin position="843"/>
        <end position="909"/>
    </location>
</feature>
<name>A0ABT5X451_9ENTE</name>
<feature type="chain" id="PRO_5045289253" evidence="3">
    <location>
        <begin position="23"/>
        <end position="924"/>
    </location>
</feature>
<dbReference type="Pfam" id="PF07523">
    <property type="entry name" value="Big_3"/>
    <property type="match status" value="1"/>
</dbReference>
<dbReference type="InterPro" id="IPR032675">
    <property type="entry name" value="LRR_dom_sf"/>
</dbReference>
<feature type="region of interest" description="Disordered" evidence="2">
    <location>
        <begin position="54"/>
        <end position="83"/>
    </location>
</feature>
<keyword evidence="7" id="KW-1185">Reference proteome</keyword>
<dbReference type="Gene3D" id="3.10.20.320">
    <property type="entry name" value="Putative peptidoglycan bound protein (lpxtg motif)"/>
    <property type="match status" value="2"/>
</dbReference>
<keyword evidence="1" id="KW-0677">Repeat</keyword>
<dbReference type="RefSeq" id="WP_275472324.1">
    <property type="nucleotide sequence ID" value="NZ_JAPDSH010000011.1"/>
</dbReference>
<evidence type="ECO:0000256" key="1">
    <source>
        <dbReference type="ARBA" id="ARBA00022737"/>
    </source>
</evidence>
<feature type="signal peptide" evidence="3">
    <location>
        <begin position="1"/>
        <end position="22"/>
    </location>
</feature>
<evidence type="ECO:0000259" key="5">
    <source>
        <dbReference type="Pfam" id="PF07523"/>
    </source>
</evidence>
<feature type="non-terminal residue" evidence="6">
    <location>
        <position position="924"/>
    </location>
</feature>
<evidence type="ECO:0000256" key="2">
    <source>
        <dbReference type="SAM" id="MobiDB-lite"/>
    </source>
</evidence>
<dbReference type="EMBL" id="JAPDSH010000011">
    <property type="protein sequence ID" value="MDF0480775.1"/>
    <property type="molecule type" value="Genomic_DNA"/>
</dbReference>
<dbReference type="InterPro" id="IPR009459">
    <property type="entry name" value="MucBP_dom"/>
</dbReference>
<sequence>MKKWSFLFIATTLMVSPLIGVSAEIANEQQVKTITEPKVASPLAKIEKQLASITKGKNPEKSKGKTENRKIAKSSGEVSSKGTWGTSKWKFSNGVLTLGAGQLGESSEAPWISILEDGVDARSIDEVVFSGKVKAPANSARLFGSLISVKKYKNISNLDTTSVVDMSEMFANNYELTELDVSHFDTSKVTTLEGTFQNTAKLKKLDVSTWQTSNVKTMLYLFSNAGMDSLNVKDWDTSSVENMSATFSGTKFKTLDVGRWDTSKVTEMVATFSSSRLKELNFENWSTESVTESYDMFNVGSSMDKRLNGLAKFTIGDKFQFVSSNRHFSPSESLPTTGNWVKEDGTGQAYTPYHFVQYYGTNSTSTNKPEPGTYVAEVDKDADLSKPVTVEYLDASTHIPISDERIVKGSIGEKISIRVREIDNYKFKEADADLDIVITDKEQTLKLYYDFASDVTSGTWGSAPWEFKDGILTVKAGELDRHPTAPWRGHSRNLPEINASEIKEIVFEDKVKAPVDSQFLFSGLEQNEGGSQRLANLEKITNLENFDTSEVTNLSRMFVGAVKLKELDLTSWNTENVTNMSEMFMNTPSLEKLSIDTFKMSKVTTIDRMFSGCGAKSLDIANWNTSSLTTMDNAFYHAKMTNLDLSGWDTSSVTSMRQTFMQSTIRDLNLENWDTRQVSNSGMTRMFNPDPVRDLHSGLTRITLGENFVFKGYDMFYTNPALNPWLGMGIGEWIKEDGSTASYLPEDFMEQYGSGELIPGTYVVRPAKSLVERPITVYYEDEDGNEIKSPDKLTGEYGDKKKIEVPEIEGYKYIKADKSLDMSINWDQQSITLTYKDMDESSINVKNTTIAQGSKWLPEDNFIGGTDEKGNELSFKDVEVEGEVDTSVLSHYFVEYKYGKVREMAVITVVEKPERPEVWPGVGI</sequence>
<keyword evidence="3" id="KW-0732">Signal</keyword>
<dbReference type="Gene3D" id="3.80.10.10">
    <property type="entry name" value="Ribonuclease Inhibitor"/>
    <property type="match status" value="2"/>
</dbReference>
<comment type="caution">
    <text evidence="6">The sequence shown here is derived from an EMBL/GenBank/DDBJ whole genome shotgun (WGS) entry which is preliminary data.</text>
</comment>
<dbReference type="InterPro" id="IPR022038">
    <property type="entry name" value="Ig-like_bact"/>
</dbReference>
<dbReference type="Gene3D" id="2.60.40.10">
    <property type="entry name" value="Immunoglobulins"/>
    <property type="match status" value="1"/>
</dbReference>
<dbReference type="NCBIfam" id="TIGR02167">
    <property type="entry name" value="Liste_lipo_26"/>
    <property type="match status" value="7"/>
</dbReference>
<accession>A0ABT5X451</accession>
<gene>
    <name evidence="6" type="ORF">OL233_10845</name>
</gene>
<dbReference type="Proteomes" id="UP001147148">
    <property type="component" value="Unassembled WGS sequence"/>
</dbReference>
<dbReference type="InterPro" id="IPR011889">
    <property type="entry name" value="Liste_lipo_26"/>
</dbReference>
<dbReference type="InterPro" id="IPR005046">
    <property type="entry name" value="DUF285"/>
</dbReference>
<evidence type="ECO:0000256" key="3">
    <source>
        <dbReference type="SAM" id="SignalP"/>
    </source>
</evidence>
<proteinExistence type="predicted"/>